<dbReference type="EMBL" id="CAEZVM010000052">
    <property type="protein sequence ID" value="CAB4637567.1"/>
    <property type="molecule type" value="Genomic_DNA"/>
</dbReference>
<evidence type="ECO:0000256" key="1">
    <source>
        <dbReference type="SAM" id="Phobius"/>
    </source>
</evidence>
<dbReference type="InterPro" id="IPR029058">
    <property type="entry name" value="AB_hydrolase_fold"/>
</dbReference>
<keyword evidence="1" id="KW-0472">Membrane</keyword>
<dbReference type="SUPFAM" id="SSF53474">
    <property type="entry name" value="alpha/beta-Hydrolases"/>
    <property type="match status" value="1"/>
</dbReference>
<dbReference type="PANTHER" id="PTHR43689">
    <property type="entry name" value="HYDROLASE"/>
    <property type="match status" value="1"/>
</dbReference>
<dbReference type="PANTHER" id="PTHR43689:SF8">
    <property type="entry name" value="ALPHA_BETA-HYDROLASES SUPERFAMILY PROTEIN"/>
    <property type="match status" value="1"/>
</dbReference>
<feature type="transmembrane region" description="Helical" evidence="1">
    <location>
        <begin position="55"/>
        <end position="74"/>
    </location>
</feature>
<dbReference type="InterPro" id="IPR000073">
    <property type="entry name" value="AB_hydrolase_1"/>
</dbReference>
<dbReference type="Gene3D" id="3.40.50.1820">
    <property type="entry name" value="alpha/beta hydrolase"/>
    <property type="match status" value="1"/>
</dbReference>
<organism evidence="3">
    <name type="scientific">freshwater metagenome</name>
    <dbReference type="NCBI Taxonomy" id="449393"/>
    <lineage>
        <taxon>unclassified sequences</taxon>
        <taxon>metagenomes</taxon>
        <taxon>ecological metagenomes</taxon>
    </lineage>
</organism>
<keyword evidence="1" id="KW-0812">Transmembrane</keyword>
<sequence length="378" mass="41185">MINKVLSYAASSKPLMGLLSKAAFTFSQLFPSQFALSIRLASWAFRLGDVKISRILTILGFVLLLLLLVVPFLIPVSTSGTQSYKEVAGPGATFATAQGTQIYYEKTDFVCQADKDCTNPPVIFLLHGFGASTFSYREVTKPLSEIGDVIAYDRPGFGLTERPTSWEGENPYGSVGQDLILDELISEFASGRDVILVGHSAGGTLAAQYVVDNKDAVQGLILISPAILTTGGTPSWLNWVYSIPQLDHLGPLLVSSIASSGMDLLNESWYNQDLITDEVKAGYRKPLEIIGWEEGFWEYNRAPRAFDIKDRLAEIDVPTLLVTGDTDTVVATADTEALAGLIKDSVLFVIPQSGHLAQEETPEDTIKAIRVVWSILTR</sequence>
<evidence type="ECO:0000313" key="3">
    <source>
        <dbReference type="EMBL" id="CAB4637567.1"/>
    </source>
</evidence>
<protein>
    <submittedName>
        <fullName evidence="3">Unannotated protein</fullName>
    </submittedName>
</protein>
<proteinExistence type="predicted"/>
<dbReference type="AlphaFoldDB" id="A0A6J6JJX8"/>
<feature type="domain" description="AB hydrolase-1" evidence="2">
    <location>
        <begin position="123"/>
        <end position="367"/>
    </location>
</feature>
<name>A0A6J6JJX8_9ZZZZ</name>
<dbReference type="Pfam" id="PF12697">
    <property type="entry name" value="Abhydrolase_6"/>
    <property type="match status" value="1"/>
</dbReference>
<keyword evidence="1" id="KW-1133">Transmembrane helix</keyword>
<accession>A0A6J6JJX8</accession>
<dbReference type="PRINTS" id="PR00111">
    <property type="entry name" value="ABHYDROLASE"/>
</dbReference>
<evidence type="ECO:0000259" key="2">
    <source>
        <dbReference type="Pfam" id="PF12697"/>
    </source>
</evidence>
<reference evidence="3" key="1">
    <citation type="submission" date="2020-05" db="EMBL/GenBank/DDBJ databases">
        <authorList>
            <person name="Chiriac C."/>
            <person name="Salcher M."/>
            <person name="Ghai R."/>
            <person name="Kavagutti S V."/>
        </authorList>
    </citation>
    <scope>NUCLEOTIDE SEQUENCE</scope>
</reference>
<gene>
    <name evidence="3" type="ORF">UFOPK2032_01039</name>
</gene>